<dbReference type="AlphaFoldDB" id="A0A938YJR1"/>
<organism evidence="2 3">
    <name type="scientific">Nakamurella leprariae</name>
    <dbReference type="NCBI Taxonomy" id="2803911"/>
    <lineage>
        <taxon>Bacteria</taxon>
        <taxon>Bacillati</taxon>
        <taxon>Actinomycetota</taxon>
        <taxon>Actinomycetes</taxon>
        <taxon>Nakamurellales</taxon>
        <taxon>Nakamurellaceae</taxon>
        <taxon>Nakamurella</taxon>
    </lineage>
</organism>
<feature type="region of interest" description="Disordered" evidence="1">
    <location>
        <begin position="176"/>
        <end position="202"/>
    </location>
</feature>
<dbReference type="Pfam" id="PF02620">
    <property type="entry name" value="YceD"/>
    <property type="match status" value="1"/>
</dbReference>
<name>A0A938YJR1_9ACTN</name>
<dbReference type="PANTHER" id="PTHR34374">
    <property type="entry name" value="LARGE RIBOSOMAL RNA SUBUNIT ACCUMULATION PROTEIN YCED HOMOLOG 1, CHLOROPLASTIC"/>
    <property type="match status" value="1"/>
</dbReference>
<accession>A0A938YJR1</accession>
<evidence type="ECO:0000313" key="3">
    <source>
        <dbReference type="Proteomes" id="UP000663792"/>
    </source>
</evidence>
<dbReference type="EMBL" id="JAERWK010000029">
    <property type="protein sequence ID" value="MBM9469552.1"/>
    <property type="molecule type" value="Genomic_DNA"/>
</dbReference>
<evidence type="ECO:0000256" key="1">
    <source>
        <dbReference type="SAM" id="MobiDB-lite"/>
    </source>
</evidence>
<dbReference type="InterPro" id="IPR003772">
    <property type="entry name" value="YceD"/>
</dbReference>
<gene>
    <name evidence="2" type="ORF">JL106_19895</name>
</gene>
<dbReference type="PANTHER" id="PTHR34374:SF1">
    <property type="entry name" value="LARGE RIBOSOMAL RNA SUBUNIT ACCUMULATION PROTEIN YCED HOMOLOG 1, CHLOROPLASTIC"/>
    <property type="match status" value="1"/>
</dbReference>
<comment type="caution">
    <text evidence="2">The sequence shown here is derived from an EMBL/GenBank/DDBJ whole genome shotgun (WGS) entry which is preliminary data.</text>
</comment>
<proteinExistence type="predicted"/>
<protein>
    <submittedName>
        <fullName evidence="2">DUF177 domain-containing protein</fullName>
    </submittedName>
</protein>
<sequence>MTTRPDHASPWVLDTRTLGRRPGSMRPVQVQVPVLEPIGLDVLAVPPGADVELDLRLESVAEGVLVSGIARAEAVGECARCLGELTVPVTATIRELFAYPGSTTAETTDEDEIGRVVDDLVDLEQTVRDEMVLALPLAPLCRPDCPGLCSECGEPLADLDANHSHEILDPRWDALRSRFGAADGPDPEGDPGADPGHRADPA</sequence>
<dbReference type="Proteomes" id="UP000663792">
    <property type="component" value="Unassembled WGS sequence"/>
</dbReference>
<evidence type="ECO:0000313" key="2">
    <source>
        <dbReference type="EMBL" id="MBM9469552.1"/>
    </source>
</evidence>
<reference evidence="2" key="1">
    <citation type="submission" date="2021-01" db="EMBL/GenBank/DDBJ databases">
        <title>YIM 132084 draft genome.</title>
        <authorList>
            <person name="An D."/>
        </authorList>
    </citation>
    <scope>NUCLEOTIDE SEQUENCE</scope>
    <source>
        <strain evidence="2">YIM 132084</strain>
    </source>
</reference>
<keyword evidence="3" id="KW-1185">Reference proteome</keyword>
<dbReference type="RefSeq" id="WP_205262515.1">
    <property type="nucleotide sequence ID" value="NZ_JAERWK010000029.1"/>
</dbReference>